<protein>
    <recommendedName>
        <fullName evidence="5">Methyltransferase domain-containing protein</fullName>
    </recommendedName>
</protein>
<dbReference type="EMBL" id="ML734955">
    <property type="protein sequence ID" value="KAB8207650.1"/>
    <property type="molecule type" value="Genomic_DNA"/>
</dbReference>
<organism evidence="6 7">
    <name type="scientific">Aspergillus parasiticus</name>
    <dbReference type="NCBI Taxonomy" id="5067"/>
    <lineage>
        <taxon>Eukaryota</taxon>
        <taxon>Fungi</taxon>
        <taxon>Dikarya</taxon>
        <taxon>Ascomycota</taxon>
        <taxon>Pezizomycotina</taxon>
        <taxon>Eurotiomycetes</taxon>
        <taxon>Eurotiomycetidae</taxon>
        <taxon>Eurotiales</taxon>
        <taxon>Aspergillaceae</taxon>
        <taxon>Aspergillus</taxon>
        <taxon>Aspergillus subgen. Circumdati</taxon>
    </lineage>
</organism>
<dbReference type="PANTHER" id="PTHR35897">
    <property type="entry name" value="METHYLTRANSFERASE AUSD"/>
    <property type="match status" value="1"/>
</dbReference>
<dbReference type="InterPro" id="IPR041698">
    <property type="entry name" value="Methyltransf_25"/>
</dbReference>
<reference evidence="6 7" key="1">
    <citation type="submission" date="2019-04" db="EMBL/GenBank/DDBJ databases">
        <title>Fungal friends and foes A comparative genomics study of 23 Aspergillus species from section Flavi.</title>
        <authorList>
            <consortium name="DOE Joint Genome Institute"/>
            <person name="Kjaerbolling I."/>
            <person name="Vesth T.C."/>
            <person name="Frisvad J.C."/>
            <person name="Nybo J.L."/>
            <person name="Theobald S."/>
            <person name="Kildgaard S."/>
            <person name="Petersen T.I."/>
            <person name="Kuo A."/>
            <person name="Sato A."/>
            <person name="Lyhne E.K."/>
            <person name="Kogle M.E."/>
            <person name="Wiebenga A."/>
            <person name="Kun R.S."/>
            <person name="Lubbers R.J."/>
            <person name="Makela M.R."/>
            <person name="Barry K."/>
            <person name="Chovatia M."/>
            <person name="Clum A."/>
            <person name="Daum C."/>
            <person name="Haridas S."/>
            <person name="He G."/>
            <person name="LaButti K."/>
            <person name="Lipzen A."/>
            <person name="Mondo S."/>
            <person name="Pangilinan J."/>
            <person name="Riley R."/>
            <person name="Salamov A."/>
            <person name="Simmons B.A."/>
            <person name="Magnuson J.K."/>
            <person name="Henrissat B."/>
            <person name="Mortensen U.H."/>
            <person name="Larsen T.O."/>
            <person name="De vries R.P."/>
            <person name="Grigoriev I.V."/>
            <person name="Machida M."/>
            <person name="Baker S.E."/>
            <person name="Andersen M.R."/>
        </authorList>
    </citation>
    <scope>NUCLEOTIDE SEQUENCE [LARGE SCALE GENOMIC DNA]</scope>
    <source>
        <strain evidence="6 7">CBS 117618</strain>
    </source>
</reference>
<dbReference type="PANTHER" id="PTHR35897:SF1">
    <property type="entry name" value="METHYLTRANSFERASE AUSD"/>
    <property type="match status" value="1"/>
</dbReference>
<feature type="domain" description="Methyltransferase" evidence="5">
    <location>
        <begin position="334"/>
        <end position="437"/>
    </location>
</feature>
<dbReference type="OMA" id="MSGPNIN"/>
<keyword evidence="3" id="KW-0949">S-adenosyl-L-methionine</keyword>
<dbReference type="Proteomes" id="UP000326532">
    <property type="component" value="Unassembled WGS sequence"/>
</dbReference>
<evidence type="ECO:0000256" key="3">
    <source>
        <dbReference type="ARBA" id="ARBA00022691"/>
    </source>
</evidence>
<dbReference type="CDD" id="cd02440">
    <property type="entry name" value="AdoMet_MTases"/>
    <property type="match status" value="2"/>
</dbReference>
<comment type="similarity">
    <text evidence="4">Belongs to the class I-like SAM-binding methyltransferase superfamily.</text>
</comment>
<dbReference type="SUPFAM" id="SSF53335">
    <property type="entry name" value="S-adenosyl-L-methionine-dependent methyltransferases"/>
    <property type="match status" value="2"/>
</dbReference>
<dbReference type="Gene3D" id="3.40.50.150">
    <property type="entry name" value="Vaccinia Virus protein VP39"/>
    <property type="match status" value="2"/>
</dbReference>
<evidence type="ECO:0000313" key="7">
    <source>
        <dbReference type="Proteomes" id="UP000326532"/>
    </source>
</evidence>
<evidence type="ECO:0000256" key="1">
    <source>
        <dbReference type="ARBA" id="ARBA00005179"/>
    </source>
</evidence>
<dbReference type="VEuPathDB" id="FungiDB:BDV34DRAFT_234077"/>
<dbReference type="Pfam" id="PF13649">
    <property type="entry name" value="Methyltransf_25"/>
    <property type="match status" value="1"/>
</dbReference>
<evidence type="ECO:0000256" key="2">
    <source>
        <dbReference type="ARBA" id="ARBA00022679"/>
    </source>
</evidence>
<evidence type="ECO:0000259" key="5">
    <source>
        <dbReference type="Pfam" id="PF13649"/>
    </source>
</evidence>
<keyword evidence="2" id="KW-0808">Transferase</keyword>
<dbReference type="InterPro" id="IPR051654">
    <property type="entry name" value="Meroterpenoid_MTases"/>
</dbReference>
<comment type="pathway">
    <text evidence="1">Secondary metabolite biosynthesis.</text>
</comment>
<dbReference type="AlphaFoldDB" id="A0A5N6DU01"/>
<gene>
    <name evidence="6" type="ORF">BDV34DRAFT_234077</name>
</gene>
<evidence type="ECO:0000256" key="4">
    <source>
        <dbReference type="ARBA" id="ARBA00038314"/>
    </source>
</evidence>
<sequence>MSGPNINQMDNVVNSGFNLGNELDYMLDRNYTAASRLNYQFYLWKDALQFNLHPSIMLPQDTSTPLWIADLATGTAIWLLDLLRDPAIAHYPSLQLHGFDIDLTNAPLPEWLPPPITLRQLDVFEDVPKNLLGRYDVVHLRLLVLVVQNSDPLPIIHRVHQMLKPGGYIQWDDLNYPDSEVVKSQAMSDVPTPAHDAFLRFAQSSGRNDWVLDLPYHLMERHGGFENAQLRNYMDRLEMRKANGDQYILVMEEFSARLKRAKKLEDAAHIDLMIRGLAEESRLGVGLSMPRARDKAWKYGEFPCVGQWMFLLPGIAAFPQFKHVLACARQGGIVLDLGCGLGQNLRLLTANGAPPERMWALDLRPELWQLGYELYRDHDRLPATFISGDFLQEDDCEGLLELYGEVDIMIAGQFLHLFSWEGQKQAGKRIVALSKPGTILIGYQQSRRQAREYIRPWGMMFYHNLESFQQMWQEIARETNTEWTVDATVVDLEGWGMQAEDTEWMPPDHQGLNFYLTRLP</sequence>
<evidence type="ECO:0000313" key="6">
    <source>
        <dbReference type="EMBL" id="KAB8207650.1"/>
    </source>
</evidence>
<proteinExistence type="inferred from homology"/>
<keyword evidence="7" id="KW-1185">Reference proteome</keyword>
<name>A0A5N6DU01_ASPPA</name>
<dbReference type="InterPro" id="IPR029063">
    <property type="entry name" value="SAM-dependent_MTases_sf"/>
</dbReference>
<dbReference type="GO" id="GO:0016740">
    <property type="term" value="F:transferase activity"/>
    <property type="evidence" value="ECO:0007669"/>
    <property type="project" value="UniProtKB-KW"/>
</dbReference>
<accession>A0A5N6DU01</accession>